<dbReference type="EMBL" id="JAWWNJ010000114">
    <property type="protein sequence ID" value="KAK6991952.1"/>
    <property type="molecule type" value="Genomic_DNA"/>
</dbReference>
<feature type="region of interest" description="Disordered" evidence="1">
    <location>
        <begin position="1"/>
        <end position="48"/>
    </location>
</feature>
<accession>A0AAV9ZTU6</accession>
<keyword evidence="3" id="KW-1185">Reference proteome</keyword>
<evidence type="ECO:0000256" key="1">
    <source>
        <dbReference type="SAM" id="MobiDB-lite"/>
    </source>
</evidence>
<reference evidence="2 3" key="1">
    <citation type="journal article" date="2024" name="J Genomics">
        <title>Draft genome sequencing and assembly of Favolaschia claudopus CIRM-BRFM 2984 isolated from oak limbs.</title>
        <authorList>
            <person name="Navarro D."/>
            <person name="Drula E."/>
            <person name="Chaduli D."/>
            <person name="Cazenave R."/>
            <person name="Ahrendt S."/>
            <person name="Wang J."/>
            <person name="Lipzen A."/>
            <person name="Daum C."/>
            <person name="Barry K."/>
            <person name="Grigoriev I.V."/>
            <person name="Favel A."/>
            <person name="Rosso M.N."/>
            <person name="Martin F."/>
        </authorList>
    </citation>
    <scope>NUCLEOTIDE SEQUENCE [LARGE SCALE GENOMIC DNA]</scope>
    <source>
        <strain evidence="2 3">CIRM-BRFM 2984</strain>
    </source>
</reference>
<evidence type="ECO:0000313" key="2">
    <source>
        <dbReference type="EMBL" id="KAK6991952.1"/>
    </source>
</evidence>
<gene>
    <name evidence="2" type="ORF">R3P38DRAFT_3437750</name>
</gene>
<proteinExistence type="predicted"/>
<feature type="compositionally biased region" description="Basic residues" evidence="1">
    <location>
        <begin position="1"/>
        <end position="10"/>
    </location>
</feature>
<name>A0AAV9ZTU6_9AGAR</name>
<protein>
    <submittedName>
        <fullName evidence="2">Uncharacterized protein</fullName>
    </submittedName>
</protein>
<dbReference type="Proteomes" id="UP001362999">
    <property type="component" value="Unassembled WGS sequence"/>
</dbReference>
<comment type="caution">
    <text evidence="2">The sequence shown here is derived from an EMBL/GenBank/DDBJ whole genome shotgun (WGS) entry which is preliminary data.</text>
</comment>
<evidence type="ECO:0000313" key="3">
    <source>
        <dbReference type="Proteomes" id="UP001362999"/>
    </source>
</evidence>
<sequence>MARGRKKKPTPSHEIRRSLRPTRRPRRADEDLSAAIPPLEVTANPGTEAIPDLGGEFEAAPDGPNQIAPSSAPVLLDSREAYIAQIDSQDPAAELIRGLLSLLPASTSVAPVLPDQPATPPGAQMTNANEEAVVEVITVDDNSDVAPEEHSVNRVFYFIGIITANGIRATFCVPGPNTETHRLGGAIDWLIFQNRPAGRMLQSLSPTSAFSVGVSREPEDVDKEFMNYRRAFTEIGSLEGVLAAPADSPRLLLARPCQLLSALQQQLGEGQNVPVYVMYVYLSSVVTALPTAAPVPLASALPIAALPAATAEAYLDLHHAAARNTLQALLSTDGYESAYKHCLIEREVMALCLRLGIVFARQITPAQVTLHNVMIQIHPQDVAVWMGVSSGHFATCRTDVASARRAHLLLRQLHQEVQRGLPVSPSFTSHFAGFLGTLNSLLGTRTLPAVNVHNGYAGAANTDVADVSAVRMKISALRVLVAEVKLRWPEQAERVRV</sequence>
<organism evidence="2 3">
    <name type="scientific">Favolaschia claudopus</name>
    <dbReference type="NCBI Taxonomy" id="2862362"/>
    <lineage>
        <taxon>Eukaryota</taxon>
        <taxon>Fungi</taxon>
        <taxon>Dikarya</taxon>
        <taxon>Basidiomycota</taxon>
        <taxon>Agaricomycotina</taxon>
        <taxon>Agaricomycetes</taxon>
        <taxon>Agaricomycetidae</taxon>
        <taxon>Agaricales</taxon>
        <taxon>Marasmiineae</taxon>
        <taxon>Mycenaceae</taxon>
        <taxon>Favolaschia</taxon>
    </lineage>
</organism>
<dbReference type="AlphaFoldDB" id="A0AAV9ZTU6"/>